<dbReference type="Gene3D" id="2.60.40.2810">
    <property type="match status" value="3"/>
</dbReference>
<dbReference type="InterPro" id="IPR006664">
    <property type="entry name" value="OMP_bac"/>
</dbReference>
<dbReference type="NCBIfam" id="NF012211">
    <property type="entry name" value="tand_rpt_95"/>
    <property type="match status" value="5"/>
</dbReference>
<dbReference type="EMBL" id="MTEJ01000178">
    <property type="protein sequence ID" value="OQX08326.1"/>
    <property type="molecule type" value="Genomic_DNA"/>
</dbReference>
<evidence type="ECO:0000256" key="2">
    <source>
        <dbReference type="ARBA" id="ARBA00023136"/>
    </source>
</evidence>
<reference evidence="6 7" key="1">
    <citation type="submission" date="2017-01" db="EMBL/GenBank/DDBJ databases">
        <title>Novel large sulfur bacteria in the metagenomes of groundwater-fed chemosynthetic microbial mats in the Lake Huron basin.</title>
        <authorList>
            <person name="Sharrar A.M."/>
            <person name="Flood B.E."/>
            <person name="Bailey J.V."/>
            <person name="Jones D.S."/>
            <person name="Biddanda B."/>
            <person name="Ruberg S.A."/>
            <person name="Marcus D.N."/>
            <person name="Dick G.J."/>
        </authorList>
    </citation>
    <scope>NUCLEOTIDE SEQUENCE [LARGE SCALE GENOMIC DNA]</scope>
    <source>
        <strain evidence="6">A8</strain>
    </source>
</reference>
<dbReference type="PROSITE" id="PS51123">
    <property type="entry name" value="OMPA_2"/>
    <property type="match status" value="1"/>
</dbReference>
<dbReference type="PRINTS" id="PR01021">
    <property type="entry name" value="OMPADOMAIN"/>
</dbReference>
<dbReference type="AlphaFoldDB" id="A0A1Y1QL17"/>
<keyword evidence="2 3" id="KW-0472">Membrane</keyword>
<evidence type="ECO:0000256" key="1">
    <source>
        <dbReference type="ARBA" id="ARBA00004370"/>
    </source>
</evidence>
<accession>A0A1Y1QL17</accession>
<comment type="caution">
    <text evidence="6">The sequence shown here is derived from an EMBL/GenBank/DDBJ whole genome shotgun (WGS) entry which is preliminary data.</text>
</comment>
<dbReference type="InterPro" id="IPR006665">
    <property type="entry name" value="OmpA-like"/>
</dbReference>
<comment type="subcellular location">
    <subcellularLocation>
        <location evidence="1">Membrane</location>
    </subcellularLocation>
</comment>
<dbReference type="PANTHER" id="PTHR34720:SF9">
    <property type="entry name" value="BLR4714 PROTEIN"/>
    <property type="match status" value="1"/>
</dbReference>
<dbReference type="GO" id="GO:0016020">
    <property type="term" value="C:membrane"/>
    <property type="evidence" value="ECO:0007669"/>
    <property type="project" value="UniProtKB-SubCell"/>
</dbReference>
<name>A0A1Y1QL17_9GAMM</name>
<dbReference type="Gene3D" id="2.60.40.3440">
    <property type="match status" value="3"/>
</dbReference>
<dbReference type="Proteomes" id="UP000192491">
    <property type="component" value="Unassembled WGS sequence"/>
</dbReference>
<feature type="domain" description="OmpA-like" evidence="5">
    <location>
        <begin position="347"/>
        <end position="464"/>
    </location>
</feature>
<proteinExistence type="predicted"/>
<evidence type="ECO:0000313" key="6">
    <source>
        <dbReference type="EMBL" id="OQX08326.1"/>
    </source>
</evidence>
<gene>
    <name evidence="6" type="ORF">BWK73_25730</name>
</gene>
<dbReference type="Pfam" id="PF00691">
    <property type="entry name" value="OmpA"/>
    <property type="match status" value="1"/>
</dbReference>
<keyword evidence="4" id="KW-0732">Signal</keyword>
<evidence type="ECO:0000256" key="4">
    <source>
        <dbReference type="SAM" id="SignalP"/>
    </source>
</evidence>
<dbReference type="PANTHER" id="PTHR34720">
    <property type="entry name" value="MICROCYSTIN DEPENDENT PROTEIN"/>
    <property type="match status" value="1"/>
</dbReference>
<dbReference type="Gene3D" id="3.30.1330.60">
    <property type="entry name" value="OmpA-like domain"/>
    <property type="match status" value="1"/>
</dbReference>
<organism evidence="6 7">
    <name type="scientific">Thiothrix lacustris</name>
    <dbReference type="NCBI Taxonomy" id="525917"/>
    <lineage>
        <taxon>Bacteria</taxon>
        <taxon>Pseudomonadati</taxon>
        <taxon>Pseudomonadota</taxon>
        <taxon>Gammaproteobacteria</taxon>
        <taxon>Thiotrichales</taxon>
        <taxon>Thiotrichaceae</taxon>
        <taxon>Thiothrix</taxon>
    </lineage>
</organism>
<protein>
    <recommendedName>
        <fullName evidence="5">OmpA-like domain-containing protein</fullName>
    </recommendedName>
</protein>
<dbReference type="SUPFAM" id="SSF103088">
    <property type="entry name" value="OmpA-like"/>
    <property type="match status" value="1"/>
</dbReference>
<sequence length="1100" mass="115680">MDNKKTLSTQWAILPLLFCSATVLAGDGGYDGSYGQIQPSPYAAPLTLEGEAAPVGNPAPEAPDAMRQSQDLGQEADGFLEDSTETSSANTGYVGGNTRIGVGIDTELKGKVEATQVFGNTESSATVGQGYVGFNPSADDAAGEEMLTGAGAKLSHHWVSGDANNPSHVNKVFGAYDQNEHKDKKATVGYGQENANLFWSGHVSKGLSDSRVTTTPGVTEKAYDLGVGGRVGTFLPQQNLRVQGGLDYEWAEDTAANEASASQTTVTGGVEKFFPDTPHSVGAELEVFQKAGGAMTSDDAEARGGVSYRYDIGSEAGVWQPDQRYRRIRTEIPGEQVKQPPKIERKLIKNTMELESDTFFKLDSAKLTPEAQERMKAVIGQIRGSGYEGNIRITGNTCDKGSDAYNQTLSQKRANAVRDFMVKNGFSTNELLAEGLGESQPKYPNTEAERHRNRRVDIEYVTYQNEYKDEVIEAGGTSTTDPKVVWRKELIAEPPLWVRQALRNTADHKQTVDTYKTASGNGNTGVIAPSSPVAVNDNAVTTTGTPVTINVLANDSDPNGDALTVASFNQGASGTVKTEGQNLVYTPVAGFNGTDTFIYVAKDPAGNQSTATVTVVVGTGDSKTPVTLADTASTTPGTAVGINVLENDRSPIEAVLAVGDYTAPANGSITQNGNVLTYLPNPGFVGTDTFTYVAEDAAGNASGQTTVTVIVTPSVPPVDPVDPVDIQANADTAETLQDTPVAIDILVNDKNVNGIASFNQAGNGVVTQEQGKLVYKPNAGFTGKDTFTYIATDGTGNNSGPATVTVTVKPAPTPDPKANADVANTTQGTSVLVDVLSNDANVNGIASFTQPAHGVVTEENGKLLYTPAADFIGTDTFTYIAKDAAGHLSPAATVTVTVADDNVPPVAAPDARETAKGTAIPIDVLANDTDADGDALSIVSFTQATNGKVTQAGNTLTYTPDANFTGTDSFKYVITDTANHEVTGTVTITVTPPSIVAVDDPATKEPLSLNDLVPRRVDVLANDSGDALEIVAVGKPDYGTAEIITWQGKQMVLYTLRSGYCLDHSFTYTIRDKHGKEATARVLVDVEPAGYTPVDTTPKP</sequence>
<evidence type="ECO:0000313" key="7">
    <source>
        <dbReference type="Proteomes" id="UP000192491"/>
    </source>
</evidence>
<feature type="chain" id="PRO_5012349890" description="OmpA-like domain-containing protein" evidence="4">
    <location>
        <begin position="26"/>
        <end position="1100"/>
    </location>
</feature>
<dbReference type="Pfam" id="PF17963">
    <property type="entry name" value="Big_9"/>
    <property type="match status" value="6"/>
</dbReference>
<evidence type="ECO:0000256" key="3">
    <source>
        <dbReference type="PROSITE-ProRule" id="PRU00473"/>
    </source>
</evidence>
<evidence type="ECO:0000259" key="5">
    <source>
        <dbReference type="PROSITE" id="PS51123"/>
    </source>
</evidence>
<feature type="signal peptide" evidence="4">
    <location>
        <begin position="1"/>
        <end position="25"/>
    </location>
</feature>
<dbReference type="InterPro" id="IPR036737">
    <property type="entry name" value="OmpA-like_sf"/>
</dbReference>
<dbReference type="CDD" id="cd07185">
    <property type="entry name" value="OmpA_C-like"/>
    <property type="match status" value="1"/>
</dbReference>